<organism evidence="2 3">
    <name type="scientific">Comamonas thiooxydans</name>
    <dbReference type="NCBI Taxonomy" id="363952"/>
    <lineage>
        <taxon>Bacteria</taxon>
        <taxon>Pseudomonadati</taxon>
        <taxon>Pseudomonadota</taxon>
        <taxon>Betaproteobacteria</taxon>
        <taxon>Burkholderiales</taxon>
        <taxon>Comamonadaceae</taxon>
        <taxon>Comamonas</taxon>
    </lineage>
</organism>
<evidence type="ECO:0000259" key="1">
    <source>
        <dbReference type="Pfam" id="PF16473"/>
    </source>
</evidence>
<accession>A0AA42PYQ6</accession>
<feature type="domain" description="3'-5' exoribonuclease Rv2179c-like" evidence="1">
    <location>
        <begin position="19"/>
        <end position="82"/>
    </location>
</feature>
<sequence length="116" mass="12933">MTSSSASQGRHPDNPMRRAGFDNVILRSLYDTFSQQLPWEWFFDRDMRAILDLHPAAKAVGGFVDVKHYALHEASHEAKQLAKSLTLLQSLIAKGTCEMAAYPHPSPRASDSPPLK</sequence>
<evidence type="ECO:0000313" key="2">
    <source>
        <dbReference type="EMBL" id="MDH1334070.1"/>
    </source>
</evidence>
<dbReference type="Proteomes" id="UP001161065">
    <property type="component" value="Unassembled WGS sequence"/>
</dbReference>
<dbReference type="EMBL" id="JAOCEK010000004">
    <property type="protein sequence ID" value="MDH1334070.1"/>
    <property type="molecule type" value="Genomic_DNA"/>
</dbReference>
<name>A0AA42PYQ6_9BURK</name>
<dbReference type="Pfam" id="PF16473">
    <property type="entry name" value="Rv2179c-like"/>
    <property type="match status" value="1"/>
</dbReference>
<gene>
    <name evidence="2" type="ORF">N5D63_07930</name>
</gene>
<dbReference type="InterPro" id="IPR033390">
    <property type="entry name" value="Rv2179c-like"/>
</dbReference>
<evidence type="ECO:0000313" key="3">
    <source>
        <dbReference type="Proteomes" id="UP001161065"/>
    </source>
</evidence>
<comment type="caution">
    <text evidence="2">The sequence shown here is derived from an EMBL/GenBank/DDBJ whole genome shotgun (WGS) entry which is preliminary data.</text>
</comment>
<reference evidence="2" key="1">
    <citation type="submission" date="2022-09" db="EMBL/GenBank/DDBJ databases">
        <title>Intensive care unit water sources are persistently colonized with multi-drug resistant bacteria and are the site of extensive horizontal gene transfer of antibiotic resistance genes.</title>
        <authorList>
            <person name="Diorio-Toth L."/>
        </authorList>
    </citation>
    <scope>NUCLEOTIDE SEQUENCE</scope>
    <source>
        <strain evidence="2">GD03832</strain>
    </source>
</reference>
<dbReference type="AlphaFoldDB" id="A0AA42PYQ6"/>
<protein>
    <submittedName>
        <fullName evidence="2">3'-5' exoribonuclease</fullName>
    </submittedName>
</protein>
<proteinExistence type="predicted"/>
<dbReference type="RefSeq" id="WP_131667119.1">
    <property type="nucleotide sequence ID" value="NZ_CP079703.1"/>
</dbReference>